<dbReference type="eggNOG" id="arCOG01259">
    <property type="taxonomic scope" value="Archaea"/>
</dbReference>
<protein>
    <submittedName>
        <fullName evidence="3">3-oxoacyl-ACP reductase</fullName>
    </submittedName>
</protein>
<dbReference type="EMBL" id="CP007057">
    <property type="protein sequence ID" value="AHG02026.1"/>
    <property type="molecule type" value="Genomic_DNA"/>
</dbReference>
<gene>
    <name evidence="3" type="ORF">HALLA_01620</name>
</gene>
<organism evidence="3 4">
    <name type="scientific">Halostagnicola larsenii XH-48</name>
    <dbReference type="NCBI Taxonomy" id="797299"/>
    <lineage>
        <taxon>Archaea</taxon>
        <taxon>Methanobacteriati</taxon>
        <taxon>Methanobacteriota</taxon>
        <taxon>Stenosarchaea group</taxon>
        <taxon>Halobacteria</taxon>
        <taxon>Halobacteriales</taxon>
        <taxon>Natrialbaceae</taxon>
        <taxon>Halostagnicola</taxon>
    </lineage>
</organism>
<accession>W0JTU1</accession>
<dbReference type="InterPro" id="IPR002347">
    <property type="entry name" value="SDR_fam"/>
</dbReference>
<evidence type="ECO:0000313" key="4">
    <source>
        <dbReference type="Proteomes" id="UP000019024"/>
    </source>
</evidence>
<dbReference type="PANTHER" id="PTHR43477:SF1">
    <property type="entry name" value="DIHYDROANTICAPSIN 7-DEHYDROGENASE"/>
    <property type="match status" value="1"/>
</dbReference>
<name>W0JTU1_9EURY</name>
<dbReference type="GeneID" id="25147373"/>
<dbReference type="RefSeq" id="WP_049954830.1">
    <property type="nucleotide sequence ID" value="NZ_CP007057.1"/>
</dbReference>
<dbReference type="InterPro" id="IPR036291">
    <property type="entry name" value="NAD(P)-bd_dom_sf"/>
</dbReference>
<keyword evidence="2" id="KW-0560">Oxidoreductase</keyword>
<comment type="similarity">
    <text evidence="1">Belongs to the short-chain dehydrogenases/reductases (SDR) family.</text>
</comment>
<dbReference type="Gene3D" id="3.40.50.720">
    <property type="entry name" value="NAD(P)-binding Rossmann-like Domain"/>
    <property type="match status" value="1"/>
</dbReference>
<dbReference type="KEGG" id="hlr:HALLA_01620"/>
<dbReference type="Proteomes" id="UP000019024">
    <property type="component" value="Plasmid unnamed2"/>
</dbReference>
<dbReference type="PATRIC" id="fig|797299.3.peg.3712"/>
<dbReference type="GO" id="GO:0016491">
    <property type="term" value="F:oxidoreductase activity"/>
    <property type="evidence" value="ECO:0007669"/>
    <property type="project" value="UniProtKB-KW"/>
</dbReference>
<dbReference type="PRINTS" id="PR00081">
    <property type="entry name" value="GDHRDH"/>
</dbReference>
<dbReference type="SUPFAM" id="SSF51735">
    <property type="entry name" value="NAD(P)-binding Rossmann-fold domains"/>
    <property type="match status" value="1"/>
</dbReference>
<dbReference type="Pfam" id="PF13561">
    <property type="entry name" value="adh_short_C2"/>
    <property type="match status" value="1"/>
</dbReference>
<proteinExistence type="inferred from homology"/>
<sequence>MILDDKVAVVYGAGGSIGGAVARAFAGEGARVFLAGRTDTTLDEVAEDIRSDGGEADTAVVDALDEQAVDGFVDAVVEETGRIDISFNLIGIGDIQEPLTEISVGDFMQPITTAMRTQFLTTRAAAKHMIERESGIILTFGGSNPDAPPGTGGFKVALDAIEGLRRQWAVELGPHGIRVVTLKTGSVPESIPDGIEYREEIAAATKEATLLGRAATLADVGDVAAFVASEQARTITATEINISCGAIME</sequence>
<dbReference type="PANTHER" id="PTHR43477">
    <property type="entry name" value="DIHYDROANTICAPSIN 7-DEHYDROGENASE"/>
    <property type="match status" value="1"/>
</dbReference>
<dbReference type="CDD" id="cd05233">
    <property type="entry name" value="SDR_c"/>
    <property type="match status" value="1"/>
</dbReference>
<evidence type="ECO:0000313" key="3">
    <source>
        <dbReference type="EMBL" id="AHG02026.1"/>
    </source>
</evidence>
<evidence type="ECO:0000256" key="2">
    <source>
        <dbReference type="ARBA" id="ARBA00023002"/>
    </source>
</evidence>
<dbReference type="HOGENOM" id="CLU_010194_1_2_2"/>
<evidence type="ECO:0000256" key="1">
    <source>
        <dbReference type="ARBA" id="ARBA00006484"/>
    </source>
</evidence>
<dbReference type="InterPro" id="IPR051122">
    <property type="entry name" value="SDR_DHRS6-like"/>
</dbReference>
<geneLocation type="plasmid" evidence="3">
    <name>unnamed</name>
</geneLocation>
<dbReference type="OrthoDB" id="350428at2157"/>
<reference evidence="3 4" key="1">
    <citation type="submission" date="2014-01" db="EMBL/GenBank/DDBJ databases">
        <authorList>
            <consortium name="DOE Joint Genome Institute"/>
            <person name="Anderson I."/>
            <person name="Huntemann M."/>
            <person name="Han J."/>
            <person name="Chen A."/>
            <person name="Kyrpides N."/>
            <person name="Mavromatis K."/>
            <person name="Markowitz V."/>
            <person name="Palaniappan K."/>
            <person name="Ivanova N."/>
            <person name="Schaumberg A."/>
            <person name="Pati A."/>
            <person name="Liolios K."/>
            <person name="Nordberg H.P."/>
            <person name="Cantor M.N."/>
            <person name="Hua S.X."/>
            <person name="Woyke T."/>
        </authorList>
    </citation>
    <scope>NUCLEOTIDE SEQUENCE [LARGE SCALE GENOMIC DNA]</scope>
    <source>
        <strain evidence="3 4">XH-48</strain>
        <plasmid evidence="4">2</plasmid>
    </source>
</reference>
<dbReference type="AlphaFoldDB" id="W0JTU1"/>
<keyword evidence="4" id="KW-1185">Reference proteome</keyword>
<keyword evidence="3" id="KW-0614">Plasmid</keyword>